<dbReference type="EMBL" id="MN739643">
    <property type="protein sequence ID" value="QHT17686.1"/>
    <property type="molecule type" value="Genomic_DNA"/>
</dbReference>
<dbReference type="AlphaFoldDB" id="A0A6C0DL75"/>
<feature type="domain" description="Helicase C-terminal" evidence="2">
    <location>
        <begin position="414"/>
        <end position="579"/>
    </location>
</feature>
<dbReference type="CDD" id="cd18785">
    <property type="entry name" value="SF2_C"/>
    <property type="match status" value="1"/>
</dbReference>
<dbReference type="InterPro" id="IPR006935">
    <property type="entry name" value="Helicase/UvrB_N"/>
</dbReference>
<dbReference type="GO" id="GO:0005524">
    <property type="term" value="F:ATP binding"/>
    <property type="evidence" value="ECO:0007669"/>
    <property type="project" value="InterPro"/>
</dbReference>
<dbReference type="GO" id="GO:0003677">
    <property type="term" value="F:DNA binding"/>
    <property type="evidence" value="ECO:0007669"/>
    <property type="project" value="InterPro"/>
</dbReference>
<dbReference type="PROSITE" id="PS51192">
    <property type="entry name" value="HELICASE_ATP_BIND_1"/>
    <property type="match status" value="1"/>
</dbReference>
<organism evidence="3">
    <name type="scientific">viral metagenome</name>
    <dbReference type="NCBI Taxonomy" id="1070528"/>
    <lineage>
        <taxon>unclassified sequences</taxon>
        <taxon>metagenomes</taxon>
        <taxon>organismal metagenomes</taxon>
    </lineage>
</organism>
<evidence type="ECO:0000259" key="2">
    <source>
        <dbReference type="PROSITE" id="PS51194"/>
    </source>
</evidence>
<dbReference type="Pfam" id="PF04851">
    <property type="entry name" value="ResIII"/>
    <property type="match status" value="1"/>
</dbReference>
<reference evidence="3" key="1">
    <citation type="journal article" date="2020" name="Nature">
        <title>Giant virus diversity and host interactions through global metagenomics.</title>
        <authorList>
            <person name="Schulz F."/>
            <person name="Roux S."/>
            <person name="Paez-Espino D."/>
            <person name="Jungbluth S."/>
            <person name="Walsh D.A."/>
            <person name="Denef V.J."/>
            <person name="McMahon K.D."/>
            <person name="Konstantinidis K.T."/>
            <person name="Eloe-Fadrosh E.A."/>
            <person name="Kyrpides N.C."/>
            <person name="Woyke T."/>
        </authorList>
    </citation>
    <scope>NUCLEOTIDE SEQUENCE</scope>
    <source>
        <strain evidence="3">GVMAG-M-3300023174-30</strain>
    </source>
</reference>
<sequence length="737" mass="87117">MFILNKKYIYVKTNKDWDYEDKYKYGVTQDLYKRLNDFKESSSYKFNYAYIFEIIKLEPIYFTKFNYKSIDKIFSVLLRNNIGKLKNIHDFIELRKHLVNNDTNAGEEFIYKSGINLFIKILLNDFKSIGVIIKQLDINDVININSIIHYYNNQINKTNIHDIALDKNENDNNKEKENKIINDGIKPFDYQISILNNIEDFYLKNNIGKLIHACGLGKTITSLFIVKKLGFKLNLIGVSSLQLKEQFGNDIKKIINNSIIIYFDNNLTYIKNYIKTSKTDIIFIISTYHSCYKLKSIKFDFKIGDEAHHLVGSASDKETAKFIEFHNIISKKTLFMTATEKFVNNPNDNIYTMDNINQFGVLIDEKSIKWAIDNKKITDYDLCLIKNNKNDLLIIIEKLEIDKNHINLFMSAYMVLKMFEKVELKTTHTLIYTNTIESANIIKKYIDIIISKNIINGITAKNLYNKSLNSKNCSNINNEIELFIKSQYAIIICVYLFGEGFNLPKLNSTCIAEPMSSEIRITQYLLRANRLDIDNPNKKATYMIPYIDDEDDFNMKIKNVITDIGLSDESIKQKIKLLNFKEIHNKKSIIDNEYTNNFDLIEDNGELIKIKFKLRSRLFYKLLDEYNDMIKLNKEFNYKSKSDYYNKKDINSNFMEDPKSYFDVLWKSWYEFLSINTDNILKTKEDWIKRCKELKIISIEDYYKKQKEHEELPELPEDIYINFSNIQNELGLFKRRR</sequence>
<dbReference type="InterPro" id="IPR027417">
    <property type="entry name" value="P-loop_NTPase"/>
</dbReference>
<evidence type="ECO:0000313" key="3">
    <source>
        <dbReference type="EMBL" id="QHT17686.1"/>
    </source>
</evidence>
<dbReference type="SMART" id="SM00487">
    <property type="entry name" value="DEXDc"/>
    <property type="match status" value="1"/>
</dbReference>
<accession>A0A6C0DL75</accession>
<dbReference type="PROSITE" id="PS51194">
    <property type="entry name" value="HELICASE_CTER"/>
    <property type="match status" value="1"/>
</dbReference>
<evidence type="ECO:0008006" key="4">
    <source>
        <dbReference type="Google" id="ProtNLM"/>
    </source>
</evidence>
<name>A0A6C0DL75_9ZZZZ</name>
<proteinExistence type="predicted"/>
<dbReference type="InterPro" id="IPR014001">
    <property type="entry name" value="Helicase_ATP-bd"/>
</dbReference>
<evidence type="ECO:0000259" key="1">
    <source>
        <dbReference type="PROSITE" id="PS51192"/>
    </source>
</evidence>
<dbReference type="Gene3D" id="3.40.50.300">
    <property type="entry name" value="P-loop containing nucleotide triphosphate hydrolases"/>
    <property type="match status" value="2"/>
</dbReference>
<dbReference type="GO" id="GO:0016787">
    <property type="term" value="F:hydrolase activity"/>
    <property type="evidence" value="ECO:0007669"/>
    <property type="project" value="InterPro"/>
</dbReference>
<protein>
    <recommendedName>
        <fullName evidence="4">Helicase ATP-binding domain-containing protein</fullName>
    </recommendedName>
</protein>
<feature type="domain" description="Helicase ATP-binding" evidence="1">
    <location>
        <begin position="199"/>
        <end position="339"/>
    </location>
</feature>
<dbReference type="InterPro" id="IPR001650">
    <property type="entry name" value="Helicase_C-like"/>
</dbReference>
<dbReference type="SUPFAM" id="SSF52540">
    <property type="entry name" value="P-loop containing nucleoside triphosphate hydrolases"/>
    <property type="match status" value="2"/>
</dbReference>